<feature type="compositionally biased region" description="Polar residues" evidence="2">
    <location>
        <begin position="480"/>
        <end position="490"/>
    </location>
</feature>
<name>A0A811QDE0_9POAL</name>
<gene>
    <name evidence="4" type="ORF">NCGR_LOCUS38886</name>
</gene>
<dbReference type="Pfam" id="PF20241">
    <property type="entry name" value="DUF6598"/>
    <property type="match status" value="2"/>
</dbReference>
<reference evidence="4" key="1">
    <citation type="submission" date="2020-10" db="EMBL/GenBank/DDBJ databases">
        <authorList>
            <person name="Han B."/>
            <person name="Lu T."/>
            <person name="Zhao Q."/>
            <person name="Huang X."/>
            <person name="Zhao Y."/>
        </authorList>
    </citation>
    <scope>NUCLEOTIDE SEQUENCE</scope>
</reference>
<dbReference type="PANTHER" id="PTHR33453">
    <property type="match status" value="1"/>
</dbReference>
<feature type="domain" description="DUF6598" evidence="3">
    <location>
        <begin position="514"/>
        <end position="751"/>
    </location>
</feature>
<dbReference type="InterPro" id="IPR046533">
    <property type="entry name" value="DUF6598"/>
</dbReference>
<comment type="caution">
    <text evidence="4">The sequence shown here is derived from an EMBL/GenBank/DDBJ whole genome shotgun (WGS) entry which is preliminary data.</text>
</comment>
<comment type="catalytic activity">
    <reaction evidence="1">
        <text>Endohydrolysis of the N-glycosidic bond at one specific adenosine on the 28S rRNA.</text>
        <dbReference type="EC" id="3.2.2.22"/>
    </reaction>
</comment>
<dbReference type="InterPro" id="IPR001574">
    <property type="entry name" value="Ribosome_inactivat_prot"/>
</dbReference>
<feature type="compositionally biased region" description="Low complexity" evidence="2">
    <location>
        <begin position="468"/>
        <end position="478"/>
    </location>
</feature>
<sequence>MDRLTSANLGKNFATQAVDVLSRFDPNVVVDVYNSRRAVVGLMFMVSESARMNPVRDAIACGWDTGTGFTNQLMTDYVWKYVEMSRRLRHWKRGNYAERRPDSELGDIYLVLNVHAELVYTIGDEISFISFMTDLRRKLAEHPDSEDILGGHKDPNLSETGDHPVLAKQRADEQPARWIHVTLQAVKGQETSWTTLFMRDDNLYVLGFMNQQGDSFQLVDDNRNASTNMVLPITNGRDPKHLEWGISYRSMLGAKSNDHAVHKLEEAHLGRDFAKNAVRVLSSYPNLVAGPSEAQGGTGGPRVALAGLIVMVCESARMNPPHDSFSRGWSTGTGFAKQLMIENFWEHGKMSSKLMAWKTRGYASNVRTPNWQPHPIMELQTVRLVLRTHTPDQSKQEENKKSQHSKPDNAGNDGDYYSNKPGNNGGGGGPPRQSRGGHNAGGGDDTGSSGGGYASQPREAGGAGSSGGSASQPAGEAGDTSPSRGNSGSQPGELDVRNQGNGRPRVELLAIRADLHVKGTEIVVFDGRRGQIIYRKEEGEEETEQGMVELVLTGPYKGISAYGCFAIKINIPPTTASSSSGDAGGLIQWEWDCYDPKYAAQVDQLPVSHTICAPDMRPEVAEVTYVVMSDALEATVQVRLRLKDGHNTAGIGGEITARIDGFEDKYRSVLFRCAKGTRQCFSPTDDDSWFLLELARNVIAVPCGSALQIEVNLQIETGDGKKVELNNVPLRFANGISSSKTDDGNEVEVEVTWYPEIARPISHPPEQIITSKEVHLEKSITAPSSLEQIISGTLEAKMVSGHRTVEYTIGDELSFTEFIMALRGILADHPDREDIFDRHHSSILSSTREHPVLAKQRAEQPARWIHVKLQAVKGEQTMSTTLIMRDDNLYVCGFMNQQGDSFELIENPDRSAHILPVDEYNPQRLSWGVGYRSLLDLDTKGGLGRILAHVNPGQDFAKDVVHVLSCFPAWVDDRISPRLALAGLILIVCESARMNPIYNFFTSSWSISTEDYTLFSDRQLTQDYVLNKYGRMSHQLLAWKSRRYANPHPISPLRDIYLVLNYRLDPPHQAGGAESSSSFMDLSWSRHWKADGAKDRPRVELLAMHADLGVLGTTVIVFDGKRGHIIYRKQEQEEKGTMADLVLTGPCTSILAYGCFAIKIGIPGPYTSTGDGGGGGGSIKWEWDCYDPEYATEVDKGPMTRTISSSGPGRNVEITYAVMSNALEATVQVKLRMKDGNSPCSVYGVITASIGDFKGQSILFRRTKETAQHLSPMTDSPQGVLYQLVRSLELARNVVAVPCGQQLHIGVDLSIETSKNQGASINPRFNNIILTFDNRSSWSSQRLEEDGYEVEVNVALYPCDRYDPGPWKMDRMWQPDISYMVGNDAEGFSTFIIELRRLVTDHPRCRDLVADHPDLSSTSNNKVLQYSHRIQPESLFHIKLEAEAEEGVEETSSIILVMQCDNLDVIGFINMQDRRACCYEPGPRRELPGEYSSKLLQWWVHQSGDREQILGKTFMAEAVRELSRFTGRYSEEAERSLVGLVIMVCDSARMEPFREAMAGGWKNGTELTKQLRDYRWNWPVISKALLDWRDHAYQGWPQNRTLESNGIMSPEDALKLVPLVRNHPDLI</sequence>
<evidence type="ECO:0000313" key="5">
    <source>
        <dbReference type="Proteomes" id="UP000604825"/>
    </source>
</evidence>
<proteinExistence type="inferred from homology"/>
<dbReference type="Proteomes" id="UP000604825">
    <property type="component" value="Unassembled WGS sequence"/>
</dbReference>
<keyword evidence="1" id="KW-0611">Plant defense</keyword>
<dbReference type="GO" id="GO:0090729">
    <property type="term" value="F:toxin activity"/>
    <property type="evidence" value="ECO:0007669"/>
    <property type="project" value="UniProtKB-KW"/>
</dbReference>
<feature type="domain" description="DUF6598" evidence="3">
    <location>
        <begin position="1109"/>
        <end position="1354"/>
    </location>
</feature>
<feature type="compositionally biased region" description="Gly residues" evidence="2">
    <location>
        <begin position="438"/>
        <end position="453"/>
    </location>
</feature>
<dbReference type="SUPFAM" id="SSF56371">
    <property type="entry name" value="Ribosome inactivating proteins (RIP)"/>
    <property type="match status" value="4"/>
</dbReference>
<dbReference type="OrthoDB" id="694753at2759"/>
<keyword evidence="1" id="KW-0652">Protein synthesis inhibitor</keyword>
<dbReference type="Gene3D" id="3.40.420.10">
    <property type="entry name" value="Ricin (A subunit), domain 1"/>
    <property type="match status" value="4"/>
</dbReference>
<evidence type="ECO:0000313" key="4">
    <source>
        <dbReference type="EMBL" id="CAD6255292.1"/>
    </source>
</evidence>
<keyword evidence="5" id="KW-1185">Reference proteome</keyword>
<dbReference type="GO" id="GO:0017148">
    <property type="term" value="P:negative regulation of translation"/>
    <property type="evidence" value="ECO:0007669"/>
    <property type="project" value="UniProtKB-KW"/>
</dbReference>
<dbReference type="GO" id="GO:0006952">
    <property type="term" value="P:defense response"/>
    <property type="evidence" value="ECO:0007669"/>
    <property type="project" value="UniProtKB-KW"/>
</dbReference>
<dbReference type="InterPro" id="IPR016138">
    <property type="entry name" value="Ribosome_inactivat_prot_sub1"/>
</dbReference>
<dbReference type="PANTHER" id="PTHR33453:SF40">
    <property type="entry name" value="RRNA N-GLYCOSYLASE"/>
    <property type="match status" value="1"/>
</dbReference>
<evidence type="ECO:0000256" key="1">
    <source>
        <dbReference type="RuleBase" id="RU004915"/>
    </source>
</evidence>
<dbReference type="EMBL" id="CAJGYO010000009">
    <property type="protein sequence ID" value="CAD6255292.1"/>
    <property type="molecule type" value="Genomic_DNA"/>
</dbReference>
<protein>
    <recommendedName>
        <fullName evidence="3">DUF6598 domain-containing protein</fullName>
    </recommendedName>
</protein>
<comment type="similarity">
    <text evidence="1">Belongs to the ribosome-inactivating protein family.</text>
</comment>
<keyword evidence="1" id="KW-0800">Toxin</keyword>
<feature type="compositionally biased region" description="Basic and acidic residues" evidence="2">
    <location>
        <begin position="391"/>
        <end position="407"/>
    </location>
</feature>
<dbReference type="GO" id="GO:0030598">
    <property type="term" value="F:rRNA N-glycosylase activity"/>
    <property type="evidence" value="ECO:0007669"/>
    <property type="project" value="UniProtKB-EC"/>
</dbReference>
<feature type="region of interest" description="Disordered" evidence="2">
    <location>
        <begin position="391"/>
        <end position="501"/>
    </location>
</feature>
<dbReference type="InterPro" id="IPR036041">
    <property type="entry name" value="Ribosome-inact_prot_sf"/>
</dbReference>
<dbReference type="Pfam" id="PF00161">
    <property type="entry name" value="RIP"/>
    <property type="match status" value="4"/>
</dbReference>
<organism evidence="4 5">
    <name type="scientific">Miscanthus lutarioriparius</name>
    <dbReference type="NCBI Taxonomy" id="422564"/>
    <lineage>
        <taxon>Eukaryota</taxon>
        <taxon>Viridiplantae</taxon>
        <taxon>Streptophyta</taxon>
        <taxon>Embryophyta</taxon>
        <taxon>Tracheophyta</taxon>
        <taxon>Spermatophyta</taxon>
        <taxon>Magnoliopsida</taxon>
        <taxon>Liliopsida</taxon>
        <taxon>Poales</taxon>
        <taxon>Poaceae</taxon>
        <taxon>PACMAD clade</taxon>
        <taxon>Panicoideae</taxon>
        <taxon>Andropogonodae</taxon>
        <taxon>Andropogoneae</taxon>
        <taxon>Saccharinae</taxon>
        <taxon>Miscanthus</taxon>
    </lineage>
</organism>
<evidence type="ECO:0000259" key="3">
    <source>
        <dbReference type="Pfam" id="PF20241"/>
    </source>
</evidence>
<evidence type="ECO:0000256" key="2">
    <source>
        <dbReference type="SAM" id="MobiDB-lite"/>
    </source>
</evidence>
<accession>A0A811QDE0</accession>
<keyword evidence="1" id="KW-0378">Hydrolase</keyword>